<dbReference type="AlphaFoldDB" id="A0A6A4IG80"/>
<dbReference type="SUPFAM" id="SSF53474">
    <property type="entry name" value="alpha/beta-Hydrolases"/>
    <property type="match status" value="1"/>
</dbReference>
<feature type="non-terminal residue" evidence="1">
    <location>
        <position position="1"/>
    </location>
</feature>
<dbReference type="Gene3D" id="3.40.50.1820">
    <property type="entry name" value="alpha/beta hydrolase"/>
    <property type="match status" value="1"/>
</dbReference>
<protein>
    <submittedName>
        <fullName evidence="1">Uncharacterized protein</fullName>
    </submittedName>
</protein>
<evidence type="ECO:0000313" key="2">
    <source>
        <dbReference type="Proteomes" id="UP000799118"/>
    </source>
</evidence>
<keyword evidence="2" id="KW-1185">Reference proteome</keyword>
<name>A0A6A4IG80_9AGAR</name>
<dbReference type="InterPro" id="IPR029058">
    <property type="entry name" value="AB_hydrolase_fold"/>
</dbReference>
<dbReference type="EMBL" id="ML769389">
    <property type="protein sequence ID" value="KAE9408990.1"/>
    <property type="molecule type" value="Genomic_DNA"/>
</dbReference>
<proteinExistence type="predicted"/>
<sequence>GGYGNIDAFLPLSARFSSALWVIQTTSETPVHNLGERAEYYCQKILEERPRGPYRLASFSGSDIILYAMAHRLEGMGHEIIQFAFIDHFPPLWFCPILSADPRTCDYFASNIRKLFLEANFTGLARVTCRDGGGGNPRRIKAARDLTLGYMGLSAPRLPRSHISSWDALEVFVLAVLDYVLYLSREHKGIQTQPKDLFEVLGSWMREVKATPTLYVASYGMIGVLPPELKNEWGDMGARALVGNVDVVQLNAGHYDILLHKDLIQHLQTGFQITSKL</sequence>
<accession>A0A6A4IG80</accession>
<organism evidence="1 2">
    <name type="scientific">Gymnopus androsaceus JB14</name>
    <dbReference type="NCBI Taxonomy" id="1447944"/>
    <lineage>
        <taxon>Eukaryota</taxon>
        <taxon>Fungi</taxon>
        <taxon>Dikarya</taxon>
        <taxon>Basidiomycota</taxon>
        <taxon>Agaricomycotina</taxon>
        <taxon>Agaricomycetes</taxon>
        <taxon>Agaricomycetidae</taxon>
        <taxon>Agaricales</taxon>
        <taxon>Marasmiineae</taxon>
        <taxon>Omphalotaceae</taxon>
        <taxon>Gymnopus</taxon>
    </lineage>
</organism>
<dbReference type="OrthoDB" id="10253869at2759"/>
<dbReference type="Proteomes" id="UP000799118">
    <property type="component" value="Unassembled WGS sequence"/>
</dbReference>
<gene>
    <name evidence="1" type="ORF">BT96DRAFT_807511</name>
</gene>
<reference evidence="1" key="1">
    <citation type="journal article" date="2019" name="Environ. Microbiol.">
        <title>Fungal ecological strategies reflected in gene transcription - a case study of two litter decomposers.</title>
        <authorList>
            <person name="Barbi F."/>
            <person name="Kohler A."/>
            <person name="Barry K."/>
            <person name="Baskaran P."/>
            <person name="Daum C."/>
            <person name="Fauchery L."/>
            <person name="Ihrmark K."/>
            <person name="Kuo A."/>
            <person name="LaButti K."/>
            <person name="Lipzen A."/>
            <person name="Morin E."/>
            <person name="Grigoriev I.V."/>
            <person name="Henrissat B."/>
            <person name="Lindahl B."/>
            <person name="Martin F."/>
        </authorList>
    </citation>
    <scope>NUCLEOTIDE SEQUENCE</scope>
    <source>
        <strain evidence="1">JB14</strain>
    </source>
</reference>
<evidence type="ECO:0000313" key="1">
    <source>
        <dbReference type="EMBL" id="KAE9408990.1"/>
    </source>
</evidence>